<reference evidence="4 5" key="1">
    <citation type="submission" date="2023-01" db="EMBL/GenBank/DDBJ databases">
        <title>Analysis of 21 Apiospora genomes using comparative genomics revels a genus with tremendous synthesis potential of carbohydrate active enzymes and secondary metabolites.</title>
        <authorList>
            <person name="Sorensen T."/>
        </authorList>
    </citation>
    <scope>NUCLEOTIDE SEQUENCE [LARGE SCALE GENOMIC DNA]</scope>
    <source>
        <strain evidence="4 5">CBS 20057</strain>
    </source>
</reference>
<organism evidence="4 5">
    <name type="scientific">Apiospora marii</name>
    <dbReference type="NCBI Taxonomy" id="335849"/>
    <lineage>
        <taxon>Eukaryota</taxon>
        <taxon>Fungi</taxon>
        <taxon>Dikarya</taxon>
        <taxon>Ascomycota</taxon>
        <taxon>Pezizomycotina</taxon>
        <taxon>Sordariomycetes</taxon>
        <taxon>Xylariomycetidae</taxon>
        <taxon>Amphisphaeriales</taxon>
        <taxon>Apiosporaceae</taxon>
        <taxon>Apiospora</taxon>
    </lineage>
</organism>
<feature type="repeat" description="ANK" evidence="3">
    <location>
        <begin position="853"/>
        <end position="885"/>
    </location>
</feature>
<gene>
    <name evidence="4" type="ORF">PG991_003356</name>
</gene>
<dbReference type="PROSITE" id="PS50088">
    <property type="entry name" value="ANK_REPEAT"/>
    <property type="match status" value="4"/>
</dbReference>
<dbReference type="InterPro" id="IPR002110">
    <property type="entry name" value="Ankyrin_rpt"/>
</dbReference>
<evidence type="ECO:0000256" key="3">
    <source>
        <dbReference type="PROSITE-ProRule" id="PRU00023"/>
    </source>
</evidence>
<name>A0ABR1SHZ7_9PEZI</name>
<dbReference type="InterPro" id="IPR036770">
    <property type="entry name" value="Ankyrin_rpt-contain_sf"/>
</dbReference>
<evidence type="ECO:0000313" key="5">
    <source>
        <dbReference type="Proteomes" id="UP001396898"/>
    </source>
</evidence>
<evidence type="ECO:0000256" key="1">
    <source>
        <dbReference type="ARBA" id="ARBA00022737"/>
    </source>
</evidence>
<dbReference type="Proteomes" id="UP001396898">
    <property type="component" value="Unassembled WGS sequence"/>
</dbReference>
<comment type="caution">
    <text evidence="4">The sequence shown here is derived from an EMBL/GenBank/DDBJ whole genome shotgun (WGS) entry which is preliminary data.</text>
</comment>
<evidence type="ECO:0000256" key="2">
    <source>
        <dbReference type="ARBA" id="ARBA00023043"/>
    </source>
</evidence>
<dbReference type="Pfam" id="PF12796">
    <property type="entry name" value="Ank_2"/>
    <property type="match status" value="1"/>
</dbReference>
<dbReference type="SUPFAM" id="SSF48403">
    <property type="entry name" value="Ankyrin repeat"/>
    <property type="match status" value="2"/>
</dbReference>
<dbReference type="Pfam" id="PF00023">
    <property type="entry name" value="Ank"/>
    <property type="match status" value="2"/>
</dbReference>
<keyword evidence="5" id="KW-1185">Reference proteome</keyword>
<dbReference type="InterPro" id="IPR051165">
    <property type="entry name" value="Multifunctional_ANK_Repeat"/>
</dbReference>
<proteinExistence type="predicted"/>
<dbReference type="PANTHER" id="PTHR24123:SF33">
    <property type="entry name" value="PROTEIN HOS4"/>
    <property type="match status" value="1"/>
</dbReference>
<feature type="repeat" description="ANK" evidence="3">
    <location>
        <begin position="240"/>
        <end position="268"/>
    </location>
</feature>
<keyword evidence="2 3" id="KW-0040">ANK repeat</keyword>
<dbReference type="PANTHER" id="PTHR24123">
    <property type="entry name" value="ANKYRIN REPEAT-CONTAINING"/>
    <property type="match status" value="1"/>
</dbReference>
<evidence type="ECO:0000313" key="4">
    <source>
        <dbReference type="EMBL" id="KAK8033958.1"/>
    </source>
</evidence>
<sequence length="994" mass="108927">MSSITTAPRHAFVEFQDHKGEWSRYAAVESDNTGLTRQLQRGGLTTLERPSQSTALTNTDLLAHWGLAGDAQVFAELSSHQVLVARSALNPPQVPIGPGADVFMHPISQQMLEDLSALVINNTGTSSLMIYSNGLGNDTPTLVRAIAYSYSNGMGMSRTTDHGTVFQLLKQSESLRQGLQSLLQAVHPSFGMCLADNLFRHAVEAGNAQAVRMVLQMARSRFAYTIDPNRIKCALPKRGKQYTPLETAASQRHLELVQMLLNIGADPNHSYWKGYSHFQGALEAALWDFTDAKTPNERQPVDKAMVQLLLNHCARVRPETLRLLLGYPLIEMELVRDVIEHIQVKDHPQYFPDPGREEVDLRPTSDPLYAYVEMLMPDIARIFQNSAAVSATKTFFSKCSAENCGLCTSRHQKEMAVLLHLAAWRGNSKLVEFILPMVPYAPLQTILVAAIRSRDNGLINYLLEIGATVDRPASSMSTVFGGFVQDMKLPFLEAFTPLSEAIHCQDEHLISRLESLGALSKIGGGKGGRFIAAATAAAFTANIRYLPYSLDRNGALYAGMLTYASTWGDVEVLDWLKQLGVSSNQRAITHEGLYQTPSANGLSPLLFDILVGDISALKWALAQGADPCFVPPYYSTSPLALAALCADVEMVRLLLAHKANVSDTLAFVFALEYSRDIFETLLMAFAAQFPDGIPGFGRMVLVRAVREGKDREFNQLLQSKMDVTTTAERDLVDGVYGIAYNCRKTYTDDERGRNTFGSGRGDFIKDRMDKEAETLKQLIGMSALGYAIRESRGNSGYCMVRSLLEAGGDPNSYARTDPLATPLLLAIEYGDIELMGLLLEWGADANRPALQGILYTPLQLSSKLGRLDMVEFLLQRGADARAAPSLVSGGTALQVTAQSGNIKIAQLLLDNGANVHESPSKVRGRTAFEGAAEEGRITMLEFLWTQACPAGFPPDELERARAFADQEGHRGCVEYIDLLLMIVGDARTPRLSAG</sequence>
<keyword evidence="1" id="KW-0677">Repeat</keyword>
<feature type="repeat" description="ANK" evidence="3">
    <location>
        <begin position="818"/>
        <end position="846"/>
    </location>
</feature>
<dbReference type="PROSITE" id="PS50297">
    <property type="entry name" value="ANK_REP_REGION"/>
    <property type="match status" value="4"/>
</dbReference>
<dbReference type="EMBL" id="JAQQWI010000006">
    <property type="protein sequence ID" value="KAK8033958.1"/>
    <property type="molecule type" value="Genomic_DNA"/>
</dbReference>
<accession>A0ABR1SHZ7</accession>
<protein>
    <recommendedName>
        <fullName evidence="6">Ankyrin</fullName>
    </recommendedName>
</protein>
<feature type="repeat" description="ANK" evidence="3">
    <location>
        <begin position="888"/>
        <end position="920"/>
    </location>
</feature>
<dbReference type="SMART" id="SM00248">
    <property type="entry name" value="ANK"/>
    <property type="match status" value="10"/>
</dbReference>
<evidence type="ECO:0008006" key="6">
    <source>
        <dbReference type="Google" id="ProtNLM"/>
    </source>
</evidence>
<dbReference type="Gene3D" id="1.25.40.20">
    <property type="entry name" value="Ankyrin repeat-containing domain"/>
    <property type="match status" value="3"/>
</dbReference>